<dbReference type="InterPro" id="IPR008978">
    <property type="entry name" value="HSP20-like_chaperone"/>
</dbReference>
<evidence type="ECO:0000256" key="2">
    <source>
        <dbReference type="PIRSR" id="PIRSR036514-1"/>
    </source>
</evidence>
<dbReference type="Gene3D" id="2.60.40.790">
    <property type="match status" value="1"/>
</dbReference>
<evidence type="ECO:0000313" key="6">
    <source>
        <dbReference type="EMBL" id="KAK5986192.1"/>
    </source>
</evidence>
<evidence type="ECO:0000256" key="1">
    <source>
        <dbReference type="PIRNR" id="PIRNR036514"/>
    </source>
</evidence>
<feature type="domain" description="SHSP" evidence="5">
    <location>
        <begin position="47"/>
        <end position="153"/>
    </location>
</feature>
<keyword evidence="7" id="KW-1185">Reference proteome</keyword>
<dbReference type="Proteomes" id="UP001331761">
    <property type="component" value="Unassembled WGS sequence"/>
</dbReference>
<evidence type="ECO:0000256" key="4">
    <source>
        <dbReference type="RuleBase" id="RU003616"/>
    </source>
</evidence>
<comment type="similarity">
    <text evidence="1 3 4">Belongs to the small heat shock protein (HSP20) family.</text>
</comment>
<dbReference type="PANTHER" id="PTHR45640">
    <property type="entry name" value="HEAT SHOCK PROTEIN HSP-12.2-RELATED"/>
    <property type="match status" value="1"/>
</dbReference>
<comment type="caution">
    <text evidence="6">The sequence shown here is derived from an EMBL/GenBank/DDBJ whole genome shotgun (WGS) entry which is preliminary data.</text>
</comment>
<dbReference type="CDD" id="cd06526">
    <property type="entry name" value="metazoan_ACD"/>
    <property type="match status" value="1"/>
</dbReference>
<dbReference type="PANTHER" id="PTHR45640:SF1">
    <property type="entry name" value="HEAT SHOCK PROTEIN HSP-16.1_HSP-16.11-RELATED"/>
    <property type="match status" value="1"/>
</dbReference>
<dbReference type="GO" id="GO:0005634">
    <property type="term" value="C:nucleus"/>
    <property type="evidence" value="ECO:0007669"/>
    <property type="project" value="TreeGrafter"/>
</dbReference>
<keyword evidence="2" id="KW-0862">Zinc</keyword>
<dbReference type="InterPro" id="IPR001436">
    <property type="entry name" value="Alpha-crystallin/sHSP_animal"/>
</dbReference>
<dbReference type="GO" id="GO:0046872">
    <property type="term" value="F:metal ion binding"/>
    <property type="evidence" value="ECO:0007669"/>
    <property type="project" value="UniProtKB-KW"/>
</dbReference>
<dbReference type="GO" id="GO:0036498">
    <property type="term" value="P:IRE1-mediated unfolded protein response"/>
    <property type="evidence" value="ECO:0007669"/>
    <property type="project" value="TreeGrafter"/>
</dbReference>
<dbReference type="GO" id="GO:0042026">
    <property type="term" value="P:protein refolding"/>
    <property type="evidence" value="ECO:0007669"/>
    <property type="project" value="TreeGrafter"/>
</dbReference>
<evidence type="ECO:0000313" key="7">
    <source>
        <dbReference type="Proteomes" id="UP001331761"/>
    </source>
</evidence>
<dbReference type="GO" id="GO:0005737">
    <property type="term" value="C:cytoplasm"/>
    <property type="evidence" value="ECO:0007669"/>
    <property type="project" value="TreeGrafter"/>
</dbReference>
<evidence type="ECO:0000256" key="3">
    <source>
        <dbReference type="PROSITE-ProRule" id="PRU00285"/>
    </source>
</evidence>
<name>A0AAN8IYG9_TRICO</name>
<dbReference type="InterPro" id="IPR002068">
    <property type="entry name" value="A-crystallin/Hsp20_dom"/>
</dbReference>
<feature type="binding site" evidence="2">
    <location>
        <position position="95"/>
    </location>
    <ligand>
        <name>Zn(2+)</name>
        <dbReference type="ChEBI" id="CHEBI:29105"/>
        <label>1</label>
    </ligand>
</feature>
<accession>A0AAN8IYG9</accession>
<dbReference type="PRINTS" id="PR00299">
    <property type="entry name" value="ACRYSTALLIN"/>
</dbReference>
<reference evidence="6 7" key="1">
    <citation type="submission" date="2019-10" db="EMBL/GenBank/DDBJ databases">
        <title>Assembly and Annotation for the nematode Trichostrongylus colubriformis.</title>
        <authorList>
            <person name="Martin J."/>
        </authorList>
    </citation>
    <scope>NUCLEOTIDE SEQUENCE [LARGE SCALE GENOMIC DNA]</scope>
    <source>
        <strain evidence="6">G859</strain>
        <tissue evidence="6">Whole worm</tissue>
    </source>
</reference>
<dbReference type="GO" id="GO:0051082">
    <property type="term" value="F:unfolded protein binding"/>
    <property type="evidence" value="ECO:0007669"/>
    <property type="project" value="TreeGrafter"/>
</dbReference>
<organism evidence="6 7">
    <name type="scientific">Trichostrongylus colubriformis</name>
    <name type="common">Black scour worm</name>
    <dbReference type="NCBI Taxonomy" id="6319"/>
    <lineage>
        <taxon>Eukaryota</taxon>
        <taxon>Metazoa</taxon>
        <taxon>Ecdysozoa</taxon>
        <taxon>Nematoda</taxon>
        <taxon>Chromadorea</taxon>
        <taxon>Rhabditida</taxon>
        <taxon>Rhabditina</taxon>
        <taxon>Rhabditomorpha</taxon>
        <taxon>Strongyloidea</taxon>
        <taxon>Trichostrongylidae</taxon>
        <taxon>Trichostrongylus</taxon>
    </lineage>
</organism>
<gene>
    <name evidence="6" type="ORF">GCK32_008338</name>
</gene>
<dbReference type="GO" id="GO:0009408">
    <property type="term" value="P:response to heat"/>
    <property type="evidence" value="ECO:0007669"/>
    <property type="project" value="TreeGrafter"/>
</dbReference>
<sequence length="157" mass="17802">MPIWIQPCSAERAILPRFLDDVFSELDDTISVIDRFEKPIRPSLRRRKEALVNSSGKITDDESKLAISLNVSKFKPEELKVNIDGRTLTIEGQQEVKDGSSYTVRSFVRRWDLPEDVDVEQIRSTLTENGQLAIEVPKAKPALTARNIPIQKAISQQ</sequence>
<protein>
    <submittedName>
        <fullName evidence="6">SHSP domain-containing protein</fullName>
    </submittedName>
</protein>
<dbReference type="PIRSF" id="PIRSF036514">
    <property type="entry name" value="Sm_HSP_B1"/>
    <property type="match status" value="1"/>
</dbReference>
<dbReference type="AlphaFoldDB" id="A0AAN8IYG9"/>
<dbReference type="SUPFAM" id="SSF49764">
    <property type="entry name" value="HSP20-like chaperones"/>
    <property type="match status" value="1"/>
</dbReference>
<dbReference type="EMBL" id="WIXE01000925">
    <property type="protein sequence ID" value="KAK5986192.1"/>
    <property type="molecule type" value="Genomic_DNA"/>
</dbReference>
<proteinExistence type="inferred from homology"/>
<dbReference type="InterPro" id="IPR055269">
    <property type="entry name" value="Alpha-crystallin/HSP_16"/>
</dbReference>
<dbReference type="Pfam" id="PF00011">
    <property type="entry name" value="HSP20"/>
    <property type="match status" value="1"/>
</dbReference>
<evidence type="ECO:0000259" key="5">
    <source>
        <dbReference type="PROSITE" id="PS01031"/>
    </source>
</evidence>
<dbReference type="PROSITE" id="PS01031">
    <property type="entry name" value="SHSP"/>
    <property type="match status" value="1"/>
</dbReference>
<keyword evidence="2" id="KW-0479">Metal-binding</keyword>